<dbReference type="InterPro" id="IPR050186">
    <property type="entry name" value="TPT_transporter"/>
</dbReference>
<feature type="transmembrane region" description="Helical" evidence="5">
    <location>
        <begin position="124"/>
        <end position="155"/>
    </location>
</feature>
<evidence type="ECO:0000259" key="6">
    <source>
        <dbReference type="Pfam" id="PF03151"/>
    </source>
</evidence>
<evidence type="ECO:0000256" key="3">
    <source>
        <dbReference type="ARBA" id="ARBA00022989"/>
    </source>
</evidence>
<evidence type="ECO:0000256" key="5">
    <source>
        <dbReference type="SAM" id="Phobius"/>
    </source>
</evidence>
<comment type="subcellular location">
    <subcellularLocation>
        <location evidence="1">Membrane</location>
        <topology evidence="1">Multi-pass membrane protein</topology>
    </subcellularLocation>
</comment>
<keyword evidence="4 5" id="KW-0472">Membrane</keyword>
<feature type="domain" description="Sugar phosphate transporter" evidence="6">
    <location>
        <begin position="21"/>
        <end position="305"/>
    </location>
</feature>
<evidence type="ECO:0000256" key="2">
    <source>
        <dbReference type="ARBA" id="ARBA00022692"/>
    </source>
</evidence>
<dbReference type="GO" id="GO:0016020">
    <property type="term" value="C:membrane"/>
    <property type="evidence" value="ECO:0007669"/>
    <property type="project" value="UniProtKB-SubCell"/>
</dbReference>
<feature type="transmembrane region" description="Helical" evidence="5">
    <location>
        <begin position="48"/>
        <end position="70"/>
    </location>
</feature>
<organism evidence="7 8">
    <name type="scientific">Tetradesmus obliquus</name>
    <name type="common">Green alga</name>
    <name type="synonym">Acutodesmus obliquus</name>
    <dbReference type="NCBI Taxonomy" id="3088"/>
    <lineage>
        <taxon>Eukaryota</taxon>
        <taxon>Viridiplantae</taxon>
        <taxon>Chlorophyta</taxon>
        <taxon>core chlorophytes</taxon>
        <taxon>Chlorophyceae</taxon>
        <taxon>CS clade</taxon>
        <taxon>Sphaeropleales</taxon>
        <taxon>Scenedesmaceae</taxon>
        <taxon>Tetradesmus</taxon>
    </lineage>
</organism>
<sequence>MVEDGSTGASMCSRGNVTGVCYMLLWIFLSAAVIILNKYILDPSLGNFPFPLALTASHMLFSSAVAWLLVHAGLVEAPGMPKELWTRSVVPVGALFAVTLWMGNAAYMYLSVSFIQMMKAVMPMLVYSVGCLLGTEVFVSHTCGILVVVVTGVLVASYGELMFVFVGVVFQVASLLSEATRLTMVQLLLQSKGIKLNPITSLYYIAPVCLMCLLLPLGALEANRIREHKWSLHPGIVVLSAVAAFALNCSVFLLIGKTSALVMNLAGVFKDVMLIYLSMSIYGSTVTELQVLGYSVALCGAFYYNYRRMSTVAAVKQKKPDAEKLMITKDSTGKAGSGNV</sequence>
<keyword evidence="8" id="KW-1185">Reference proteome</keyword>
<feature type="transmembrane region" description="Helical" evidence="5">
    <location>
        <begin position="232"/>
        <end position="255"/>
    </location>
</feature>
<gene>
    <name evidence="7" type="ORF">BQ4739_LOCUS5261</name>
</gene>
<reference evidence="7 8" key="1">
    <citation type="submission" date="2016-10" db="EMBL/GenBank/DDBJ databases">
        <authorList>
            <person name="Cai Z."/>
        </authorList>
    </citation>
    <scope>NUCLEOTIDE SEQUENCE [LARGE SCALE GENOMIC DNA]</scope>
</reference>
<dbReference type="EMBL" id="FNXT01000458">
    <property type="protein sequence ID" value="SZX64773.1"/>
    <property type="molecule type" value="Genomic_DNA"/>
</dbReference>
<name>A0A383VIL4_TETOB</name>
<proteinExistence type="predicted"/>
<feature type="transmembrane region" description="Helical" evidence="5">
    <location>
        <begin position="90"/>
        <end position="112"/>
    </location>
</feature>
<accession>A0A383VIL4</accession>
<dbReference type="AlphaFoldDB" id="A0A383VIL4"/>
<evidence type="ECO:0000256" key="1">
    <source>
        <dbReference type="ARBA" id="ARBA00004141"/>
    </source>
</evidence>
<protein>
    <recommendedName>
        <fullName evidence="6">Sugar phosphate transporter domain-containing protein</fullName>
    </recommendedName>
</protein>
<feature type="transmembrane region" description="Helical" evidence="5">
    <location>
        <begin position="17"/>
        <end position="36"/>
    </location>
</feature>
<dbReference type="Proteomes" id="UP000256970">
    <property type="component" value="Unassembled WGS sequence"/>
</dbReference>
<dbReference type="PANTHER" id="PTHR11132">
    <property type="entry name" value="SOLUTE CARRIER FAMILY 35"/>
    <property type="match status" value="1"/>
</dbReference>
<keyword evidence="3 5" id="KW-1133">Transmembrane helix</keyword>
<feature type="transmembrane region" description="Helical" evidence="5">
    <location>
        <begin position="201"/>
        <end position="220"/>
    </location>
</feature>
<keyword evidence="2 5" id="KW-0812">Transmembrane</keyword>
<evidence type="ECO:0000256" key="4">
    <source>
        <dbReference type="ARBA" id="ARBA00023136"/>
    </source>
</evidence>
<dbReference type="InterPro" id="IPR004853">
    <property type="entry name" value="Sugar_P_trans_dom"/>
</dbReference>
<evidence type="ECO:0000313" key="8">
    <source>
        <dbReference type="Proteomes" id="UP000256970"/>
    </source>
</evidence>
<evidence type="ECO:0000313" key="7">
    <source>
        <dbReference type="EMBL" id="SZX64773.1"/>
    </source>
</evidence>
<dbReference type="Pfam" id="PF03151">
    <property type="entry name" value="TPT"/>
    <property type="match status" value="1"/>
</dbReference>